<dbReference type="AlphaFoldDB" id="A0A967EAE7"/>
<name>A0A967EAE7_9MICO</name>
<sequence length="142" mass="15273">MPTPYSVVTLARPAAVDRDPGGSLSDRDVLGRYVVPLAMADRLIPTRVLQLARGHATVRHAMAARVGHGVIRVTSGTTPVAYALVVDLQMQARRTPCPRCGDPWSSLEGLREHAGAVEVVLFVCHQCAFRSVQPAFSFEAVA</sequence>
<organism evidence="1 2">
    <name type="scientific">Metallococcus carri</name>
    <dbReference type="NCBI Taxonomy" id="1656884"/>
    <lineage>
        <taxon>Bacteria</taxon>
        <taxon>Bacillati</taxon>
        <taxon>Actinomycetota</taxon>
        <taxon>Actinomycetes</taxon>
        <taxon>Micrococcales</taxon>
        <taxon>Dermacoccaceae</taxon>
        <taxon>Metallococcus</taxon>
    </lineage>
</organism>
<dbReference type="Proteomes" id="UP000744769">
    <property type="component" value="Unassembled WGS sequence"/>
</dbReference>
<protein>
    <submittedName>
        <fullName evidence="1">Uncharacterized protein</fullName>
    </submittedName>
</protein>
<keyword evidence="2" id="KW-1185">Reference proteome</keyword>
<proteinExistence type="predicted"/>
<comment type="caution">
    <text evidence="1">The sequence shown here is derived from an EMBL/GenBank/DDBJ whole genome shotgun (WGS) entry which is preliminary data.</text>
</comment>
<dbReference type="RefSeq" id="WP_166195960.1">
    <property type="nucleotide sequence ID" value="NZ_JAAOIV010000005.1"/>
</dbReference>
<evidence type="ECO:0000313" key="1">
    <source>
        <dbReference type="EMBL" id="NHN55804.1"/>
    </source>
</evidence>
<dbReference type="EMBL" id="JAAOIV010000005">
    <property type="protein sequence ID" value="NHN55804.1"/>
    <property type="molecule type" value="Genomic_DNA"/>
</dbReference>
<evidence type="ECO:0000313" key="2">
    <source>
        <dbReference type="Proteomes" id="UP000744769"/>
    </source>
</evidence>
<accession>A0A967EAE7</accession>
<gene>
    <name evidence="1" type="ORF">G9U51_08440</name>
</gene>
<reference evidence="1" key="1">
    <citation type="submission" date="2020-03" db="EMBL/GenBank/DDBJ databases">
        <title>Draft sequencing of Calidifontibacter sp. DB0510.</title>
        <authorList>
            <person name="Kim D.-U."/>
        </authorList>
    </citation>
    <scope>NUCLEOTIDE SEQUENCE</scope>
    <source>
        <strain evidence="1">DB0510</strain>
    </source>
</reference>